<evidence type="ECO:0000313" key="7">
    <source>
        <dbReference type="EMBL" id="MBK1667112.1"/>
    </source>
</evidence>
<keyword evidence="8" id="KW-1185">Reference proteome</keyword>
<dbReference type="InterPro" id="IPR001851">
    <property type="entry name" value="ABC_transp_permease"/>
</dbReference>
<dbReference type="CDD" id="cd06581">
    <property type="entry name" value="TM_PBP1_LivM_like"/>
    <property type="match status" value="1"/>
</dbReference>
<feature type="transmembrane region" description="Helical" evidence="6">
    <location>
        <begin position="220"/>
        <end position="242"/>
    </location>
</feature>
<keyword evidence="3 6" id="KW-0812">Transmembrane</keyword>
<proteinExistence type="predicted"/>
<gene>
    <name evidence="7" type="ORF">CKO28_03515</name>
</gene>
<evidence type="ECO:0000256" key="2">
    <source>
        <dbReference type="ARBA" id="ARBA00022475"/>
    </source>
</evidence>
<sequence length="355" mass="38540">MSDKPIFMTFARSDVTNFVVLMIVAFAVIPLTVGSDYWYTSILIPWLCLALAAIGQQIVMGYTGQLALGAAGFMAAGAFACFNLELRVPGLPFAGSLLLSGVIAAAFGVLFGLPSLRVRGIYLMVATLASQFFIIWMIDKFGWFKNYDTSGIITAQDIEIFGRPFTSPVEMYLVVAVVVIVLTIPAINLTRGAVGRSWMAVRDMDIAAESMGISLLRTKLLAFAISAFYCGVAGALFAFTYLKSLEPVAFDIKLSFEILFMVILGGLGTINGAFIGAAFILLFPVVLNSLGNTYFHGMIDATIMSAIEQVVFGALIILFLIYEPLGMSKLWTNLRQRMFSRKRAGDARALRKPAG</sequence>
<dbReference type="InterPro" id="IPR043428">
    <property type="entry name" value="LivM-like"/>
</dbReference>
<keyword evidence="2" id="KW-1003">Cell membrane</keyword>
<feature type="transmembrane region" description="Helical" evidence="6">
    <location>
        <begin position="12"/>
        <end position="31"/>
    </location>
</feature>
<comment type="subcellular location">
    <subcellularLocation>
        <location evidence="1">Cell membrane</location>
        <topology evidence="1">Multi-pass membrane protein</topology>
    </subcellularLocation>
</comment>
<dbReference type="PANTHER" id="PTHR30482">
    <property type="entry name" value="HIGH-AFFINITY BRANCHED-CHAIN AMINO ACID TRANSPORT SYSTEM PERMEASE"/>
    <property type="match status" value="1"/>
</dbReference>
<dbReference type="PANTHER" id="PTHR30482:SF5">
    <property type="entry name" value="ABC TRANSPORTER PERMEASE PROTEIN"/>
    <property type="match status" value="1"/>
</dbReference>
<evidence type="ECO:0000256" key="1">
    <source>
        <dbReference type="ARBA" id="ARBA00004651"/>
    </source>
</evidence>
<keyword evidence="4 6" id="KW-1133">Transmembrane helix</keyword>
<feature type="transmembrane region" description="Helical" evidence="6">
    <location>
        <begin position="92"/>
        <end position="113"/>
    </location>
</feature>
<keyword evidence="5 6" id="KW-0472">Membrane</keyword>
<organism evidence="7 8">
    <name type="scientific">Rhodovibrio sodomensis</name>
    <dbReference type="NCBI Taxonomy" id="1088"/>
    <lineage>
        <taxon>Bacteria</taxon>
        <taxon>Pseudomonadati</taxon>
        <taxon>Pseudomonadota</taxon>
        <taxon>Alphaproteobacteria</taxon>
        <taxon>Rhodospirillales</taxon>
        <taxon>Rhodovibrionaceae</taxon>
        <taxon>Rhodovibrio</taxon>
    </lineage>
</organism>
<evidence type="ECO:0000256" key="5">
    <source>
        <dbReference type="ARBA" id="ARBA00023136"/>
    </source>
</evidence>
<feature type="transmembrane region" description="Helical" evidence="6">
    <location>
        <begin position="171"/>
        <end position="189"/>
    </location>
</feature>
<accession>A0ABS1DAG8</accession>
<feature type="transmembrane region" description="Helical" evidence="6">
    <location>
        <begin position="254"/>
        <end position="287"/>
    </location>
</feature>
<dbReference type="Pfam" id="PF02653">
    <property type="entry name" value="BPD_transp_2"/>
    <property type="match status" value="1"/>
</dbReference>
<dbReference type="EMBL" id="NRRL01000004">
    <property type="protein sequence ID" value="MBK1667112.1"/>
    <property type="molecule type" value="Genomic_DNA"/>
</dbReference>
<dbReference type="Proteomes" id="UP001296873">
    <property type="component" value="Unassembled WGS sequence"/>
</dbReference>
<reference evidence="7 8" key="1">
    <citation type="journal article" date="2020" name="Microorganisms">
        <title>Osmotic Adaptation and Compatible Solute Biosynthesis of Phototrophic Bacteria as Revealed from Genome Analyses.</title>
        <authorList>
            <person name="Imhoff J.F."/>
            <person name="Rahn T."/>
            <person name="Kunzel S."/>
            <person name="Keller A."/>
            <person name="Neulinger S.C."/>
        </authorList>
    </citation>
    <scope>NUCLEOTIDE SEQUENCE [LARGE SCALE GENOMIC DNA]</scope>
    <source>
        <strain evidence="7 8">DSM 9895</strain>
    </source>
</reference>
<protein>
    <submittedName>
        <fullName evidence="7">Branched-chain amino acid ABC transporter permease</fullName>
    </submittedName>
</protein>
<evidence type="ECO:0000313" key="8">
    <source>
        <dbReference type="Proteomes" id="UP001296873"/>
    </source>
</evidence>
<feature type="transmembrane region" description="Helical" evidence="6">
    <location>
        <begin position="299"/>
        <end position="322"/>
    </location>
</feature>
<name>A0ABS1DAG8_9PROT</name>
<feature type="transmembrane region" description="Helical" evidence="6">
    <location>
        <begin position="120"/>
        <end position="138"/>
    </location>
</feature>
<comment type="caution">
    <text evidence="7">The sequence shown here is derived from an EMBL/GenBank/DDBJ whole genome shotgun (WGS) entry which is preliminary data.</text>
</comment>
<dbReference type="RefSeq" id="WP_200339173.1">
    <property type="nucleotide sequence ID" value="NZ_NRRL01000004.1"/>
</dbReference>
<evidence type="ECO:0000256" key="6">
    <source>
        <dbReference type="SAM" id="Phobius"/>
    </source>
</evidence>
<evidence type="ECO:0000256" key="4">
    <source>
        <dbReference type="ARBA" id="ARBA00022989"/>
    </source>
</evidence>
<feature type="transmembrane region" description="Helical" evidence="6">
    <location>
        <begin position="37"/>
        <end position="54"/>
    </location>
</feature>
<evidence type="ECO:0000256" key="3">
    <source>
        <dbReference type="ARBA" id="ARBA00022692"/>
    </source>
</evidence>